<organism evidence="4 5">
    <name type="scientific">Candidatus Saccharicenans subterraneus</name>
    <dbReference type="NCBI Taxonomy" id="2508984"/>
    <lineage>
        <taxon>Bacteria</taxon>
        <taxon>Candidatus Aminicenantota</taxon>
        <taxon>Candidatus Aminicenantia</taxon>
        <taxon>Candidatus Aminicenantales</taxon>
        <taxon>Candidatus Saccharicenantaceae</taxon>
        <taxon>Candidatus Saccharicenans</taxon>
    </lineage>
</organism>
<proteinExistence type="predicted"/>
<dbReference type="InterPro" id="IPR019734">
    <property type="entry name" value="TPR_rpt"/>
</dbReference>
<feature type="repeat" description="TPR" evidence="3">
    <location>
        <begin position="332"/>
        <end position="365"/>
    </location>
</feature>
<evidence type="ECO:0000313" key="4">
    <source>
        <dbReference type="EMBL" id="RFT14775.1"/>
    </source>
</evidence>
<dbReference type="Gene3D" id="3.40.390.10">
    <property type="entry name" value="Collagenase (Catalytic Domain)"/>
    <property type="match status" value="1"/>
</dbReference>
<comment type="caution">
    <text evidence="4">The sequence shown here is derived from an EMBL/GenBank/DDBJ whole genome shotgun (WGS) entry which is preliminary data.</text>
</comment>
<dbReference type="InterPro" id="IPR024079">
    <property type="entry name" value="MetalloPept_cat_dom_sf"/>
</dbReference>
<dbReference type="InterPro" id="IPR006597">
    <property type="entry name" value="Sel1-like"/>
</dbReference>
<dbReference type="PROSITE" id="PS50293">
    <property type="entry name" value="TPR_REGION"/>
    <property type="match status" value="4"/>
</dbReference>
<dbReference type="SMART" id="SM00028">
    <property type="entry name" value="TPR"/>
    <property type="match status" value="12"/>
</dbReference>
<dbReference type="Pfam" id="PF13374">
    <property type="entry name" value="TPR_10"/>
    <property type="match status" value="1"/>
</dbReference>
<reference evidence="4 5" key="1">
    <citation type="submission" date="2018-08" db="EMBL/GenBank/DDBJ databases">
        <title>Genome analysis of the thermophilic bacterium of the candidate phylum Aminicenantes from deep subsurface aquifer revealed its physiology and ecological role.</title>
        <authorList>
            <person name="Kadnikov V.V."/>
            <person name="Mardanov A.V."/>
            <person name="Beletsky A.V."/>
            <person name="Karnachuk O.V."/>
            <person name="Ravin N.V."/>
        </authorList>
    </citation>
    <scope>NUCLEOTIDE SEQUENCE [LARGE SCALE GENOMIC DNA]</scope>
    <source>
        <strain evidence="4">BY38</strain>
    </source>
</reference>
<feature type="repeat" description="TPR" evidence="3">
    <location>
        <begin position="502"/>
        <end position="535"/>
    </location>
</feature>
<evidence type="ECO:0000256" key="3">
    <source>
        <dbReference type="PROSITE-ProRule" id="PRU00339"/>
    </source>
</evidence>
<feature type="repeat" description="TPR" evidence="3">
    <location>
        <begin position="468"/>
        <end position="501"/>
    </location>
</feature>
<dbReference type="Pfam" id="PF07719">
    <property type="entry name" value="TPR_2"/>
    <property type="match status" value="2"/>
</dbReference>
<dbReference type="GO" id="GO:0008237">
    <property type="term" value="F:metallopeptidase activity"/>
    <property type="evidence" value="ECO:0007669"/>
    <property type="project" value="InterPro"/>
</dbReference>
<dbReference type="SUPFAM" id="SSF48452">
    <property type="entry name" value="TPR-like"/>
    <property type="match status" value="2"/>
</dbReference>
<dbReference type="SUPFAM" id="SSF55486">
    <property type="entry name" value="Metalloproteases ('zincins'), catalytic domain"/>
    <property type="match status" value="1"/>
</dbReference>
<accession>A0A3E2BJ67</accession>
<dbReference type="PANTHER" id="PTHR44858:SF1">
    <property type="entry name" value="UDP-N-ACETYLGLUCOSAMINE--PEPTIDE N-ACETYLGLUCOSAMINYLTRANSFERASE SPINDLY-RELATED"/>
    <property type="match status" value="1"/>
</dbReference>
<feature type="repeat" description="TPR" evidence="3">
    <location>
        <begin position="570"/>
        <end position="603"/>
    </location>
</feature>
<feature type="repeat" description="TPR" evidence="3">
    <location>
        <begin position="536"/>
        <end position="569"/>
    </location>
</feature>
<gene>
    <name evidence="4" type="ORF">OP8BY_2391</name>
</gene>
<dbReference type="SMART" id="SM00671">
    <property type="entry name" value="SEL1"/>
    <property type="match status" value="5"/>
</dbReference>
<sequence length="654" mass="74553">MNQPVASPGEIREISIRLAADEELEARLVSRERVEGLLREVSREFEKLFDLRFRWQGWDRWQSPDEARSLEELAEDLDRAELKRGADILIAVTAQPDLELEYTGFSLFRVGTVVVIYTPDRYKLKKLLLHELGHVFGAVHIPLASSIMSCGGEGQTFDRDNQEIIRLGRQRHFRPFGFPFPESTRGELEKIYLGIRQRILNDKEIKRLFGGKVPASRLPFPAQKRAICLADCSLMLAQLQLEKGEYGRAVEYCDEALVMSPGSYEALNLKAIALRRASRVDEAIQLYQRILKDRPGQVRVLYNLGIAYGRQNRLAEAEKIYLEVLRARPDFIEAHNNLGEIYLRQDRLPEAEREFQKAVELHGEFALAYANLAEVYLKQKDLTRAADCVEKALALDPGMTAAYNMKGNILRQSGQLEEAINYYKKALARNPKNEKALYNLGLVASDLKRRDEAREYFLKAIGADPLFAEAYAGLGLSYLQEKNWDEAIRNFERARELGHGSPALYVNLSFAHLARKDWKEAEKAAGEALRLQPDLAVAFNNLGIALAQQNRLNEAREALNRSLEINPLDRDTVLNLAAVEYSLANDERALELFLKAVALNPQHPGNGPIYNNLAVIYYRRGQYEQSWEFCLKALQSGFRVDPNFVDELRKKVKK</sequence>
<keyword evidence="1" id="KW-0677">Repeat</keyword>
<feature type="repeat" description="TPR" evidence="3">
    <location>
        <begin position="366"/>
        <end position="399"/>
    </location>
</feature>
<dbReference type="Gene3D" id="1.25.40.10">
    <property type="entry name" value="Tetratricopeptide repeat domain"/>
    <property type="match status" value="3"/>
</dbReference>
<keyword evidence="2 3" id="KW-0802">TPR repeat</keyword>
<dbReference type="InterPro" id="IPR050498">
    <property type="entry name" value="Ycf3"/>
</dbReference>
<dbReference type="Pfam" id="PF13424">
    <property type="entry name" value="TPR_12"/>
    <property type="match status" value="1"/>
</dbReference>
<dbReference type="InterPro" id="IPR011990">
    <property type="entry name" value="TPR-like_helical_dom_sf"/>
</dbReference>
<dbReference type="EMBL" id="QUAH01000020">
    <property type="protein sequence ID" value="RFT14775.1"/>
    <property type="molecule type" value="Genomic_DNA"/>
</dbReference>
<evidence type="ECO:0000313" key="5">
    <source>
        <dbReference type="Proteomes" id="UP000257323"/>
    </source>
</evidence>
<evidence type="ECO:0000256" key="2">
    <source>
        <dbReference type="ARBA" id="ARBA00022803"/>
    </source>
</evidence>
<feature type="repeat" description="TPR" evidence="3">
    <location>
        <begin position="400"/>
        <end position="433"/>
    </location>
</feature>
<dbReference type="Pfam" id="PF13432">
    <property type="entry name" value="TPR_16"/>
    <property type="match status" value="3"/>
</dbReference>
<dbReference type="AlphaFoldDB" id="A0A3E2BJ67"/>
<dbReference type="Proteomes" id="UP000257323">
    <property type="component" value="Unassembled WGS sequence"/>
</dbReference>
<name>A0A3E2BJ67_9BACT</name>
<protein>
    <submittedName>
        <fullName evidence="4">TPR repeat-containing protein</fullName>
    </submittedName>
</protein>
<feature type="repeat" description="TPR" evidence="3">
    <location>
        <begin position="434"/>
        <end position="467"/>
    </location>
</feature>
<dbReference type="PANTHER" id="PTHR44858">
    <property type="entry name" value="TETRATRICOPEPTIDE REPEAT PROTEIN 6"/>
    <property type="match status" value="1"/>
</dbReference>
<dbReference type="InterPro" id="IPR013105">
    <property type="entry name" value="TPR_2"/>
</dbReference>
<evidence type="ECO:0000256" key="1">
    <source>
        <dbReference type="ARBA" id="ARBA00022737"/>
    </source>
</evidence>
<dbReference type="PROSITE" id="PS50005">
    <property type="entry name" value="TPR"/>
    <property type="match status" value="9"/>
</dbReference>
<feature type="repeat" description="TPR" evidence="3">
    <location>
        <begin position="298"/>
        <end position="331"/>
    </location>
</feature>